<dbReference type="AlphaFoldDB" id="A0A8F2IHZ7"/>
<protein>
    <submittedName>
        <fullName evidence="1">Uncharacterized protein</fullName>
    </submittedName>
</protein>
<organism evidence="1">
    <name type="scientific">Mycoplasma anserisalpingitidis</name>
    <dbReference type="NCBI Taxonomy" id="519450"/>
    <lineage>
        <taxon>Bacteria</taxon>
        <taxon>Bacillati</taxon>
        <taxon>Mycoplasmatota</taxon>
        <taxon>Mollicutes</taxon>
        <taxon>Mycoplasmataceae</taxon>
        <taxon>Mycoplasma</taxon>
    </lineage>
</organism>
<name>A0A8F2IHZ7_9MOLU</name>
<dbReference type="EMBL" id="MT872807">
    <property type="protein sequence ID" value="QWS78853.1"/>
    <property type="molecule type" value="Genomic_DNA"/>
</dbReference>
<evidence type="ECO:0000313" key="1">
    <source>
        <dbReference type="EMBL" id="QWS78853.1"/>
    </source>
</evidence>
<proteinExistence type="predicted"/>
<reference evidence="1" key="1">
    <citation type="journal article" date="2021" name="Infect. Genet. Evol.">
        <title>Novel prophage-like sequences in Mycoplasma anserisalpingitidis.</title>
        <authorList>
            <person name="Kovacs A.B."/>
            <person name="Wehmann E."/>
            <person name="Svab D."/>
            <person name="Beko K."/>
            <person name="Grozner D."/>
            <person name="Mitter A."/>
            <person name="Bali K."/>
            <person name="Morrow C.J."/>
            <person name="Banyai K."/>
            <person name="Gyuranecz M."/>
        </authorList>
    </citation>
    <scope>NUCLEOTIDE SEQUENCE</scope>
    <source>
        <strain evidence="1">MYCAV270</strain>
    </source>
</reference>
<accession>A0A8F2IHZ7</accession>
<sequence length="138" mass="16248">MIQNQKEIKDKIIDFSNKTKNFKSKNNKSLLTIFQIKISNSEIFEKLKELVIDWIELQKILTSEKNVYEWIYDLFETVNPNSNIATDKVVEDFYFSLNSNEELTLYNQMILTIGITTIYDDIVNELPDLLEEIAVKND</sequence>